<evidence type="ECO:0000313" key="2">
    <source>
        <dbReference type="Proteomes" id="UP001066276"/>
    </source>
</evidence>
<dbReference type="EMBL" id="JANPWB010000002">
    <property type="protein sequence ID" value="KAJ1204941.1"/>
    <property type="molecule type" value="Genomic_DNA"/>
</dbReference>
<proteinExistence type="predicted"/>
<dbReference type="AlphaFoldDB" id="A0AAV7VX81"/>
<name>A0AAV7VX81_PLEWA</name>
<dbReference type="Proteomes" id="UP001066276">
    <property type="component" value="Chromosome 1_2"/>
</dbReference>
<protein>
    <submittedName>
        <fullName evidence="1">Uncharacterized protein</fullName>
    </submittedName>
</protein>
<reference evidence="1" key="1">
    <citation type="journal article" date="2022" name="bioRxiv">
        <title>Sequencing and chromosome-scale assembly of the giantPleurodeles waltlgenome.</title>
        <authorList>
            <person name="Brown T."/>
            <person name="Elewa A."/>
            <person name="Iarovenko S."/>
            <person name="Subramanian E."/>
            <person name="Araus A.J."/>
            <person name="Petzold A."/>
            <person name="Susuki M."/>
            <person name="Suzuki K.-i.T."/>
            <person name="Hayashi T."/>
            <person name="Toyoda A."/>
            <person name="Oliveira C."/>
            <person name="Osipova E."/>
            <person name="Leigh N.D."/>
            <person name="Simon A."/>
            <person name="Yun M.H."/>
        </authorList>
    </citation>
    <scope>NUCLEOTIDE SEQUENCE</scope>
    <source>
        <strain evidence="1">20211129_DDA</strain>
        <tissue evidence="1">Liver</tissue>
    </source>
</reference>
<comment type="caution">
    <text evidence="1">The sequence shown here is derived from an EMBL/GenBank/DDBJ whole genome shotgun (WGS) entry which is preliminary data.</text>
</comment>
<evidence type="ECO:0000313" key="1">
    <source>
        <dbReference type="EMBL" id="KAJ1204941.1"/>
    </source>
</evidence>
<sequence length="111" mass="11746">MGPRVEDASGAKQEAVSLGQRRCSGPTYQEVPDLVDLAGSCIGPGRTVGAAPEEQPTSQEMEDSCWGLPDWCCCAELACWGVLLLAGERRGGVMRLAAIARGRPSYTALHL</sequence>
<keyword evidence="2" id="KW-1185">Reference proteome</keyword>
<organism evidence="1 2">
    <name type="scientific">Pleurodeles waltl</name>
    <name type="common">Iberian ribbed newt</name>
    <dbReference type="NCBI Taxonomy" id="8319"/>
    <lineage>
        <taxon>Eukaryota</taxon>
        <taxon>Metazoa</taxon>
        <taxon>Chordata</taxon>
        <taxon>Craniata</taxon>
        <taxon>Vertebrata</taxon>
        <taxon>Euteleostomi</taxon>
        <taxon>Amphibia</taxon>
        <taxon>Batrachia</taxon>
        <taxon>Caudata</taxon>
        <taxon>Salamandroidea</taxon>
        <taxon>Salamandridae</taxon>
        <taxon>Pleurodelinae</taxon>
        <taxon>Pleurodeles</taxon>
    </lineage>
</organism>
<gene>
    <name evidence="1" type="ORF">NDU88_000376</name>
</gene>
<accession>A0AAV7VX81</accession>